<evidence type="ECO:0000256" key="3">
    <source>
        <dbReference type="SAM" id="MobiDB-lite"/>
    </source>
</evidence>
<evidence type="ECO:0000256" key="2">
    <source>
        <dbReference type="ARBA" id="ARBA00012438"/>
    </source>
</evidence>
<dbReference type="AlphaFoldDB" id="A0A1C7DA14"/>
<dbReference type="InterPro" id="IPR003661">
    <property type="entry name" value="HisK_dim/P_dom"/>
</dbReference>
<dbReference type="KEGG" id="anh:A6F65_02015"/>
<evidence type="ECO:0000256" key="1">
    <source>
        <dbReference type="ARBA" id="ARBA00000085"/>
    </source>
</evidence>
<dbReference type="STRING" id="645517.A6F65_02015"/>
<dbReference type="RefSeq" id="WP_067788301.1">
    <property type="nucleotide sequence ID" value="NZ_CP016545.1"/>
</dbReference>
<dbReference type="InterPro" id="IPR036097">
    <property type="entry name" value="HisK_dim/P_sf"/>
</dbReference>
<protein>
    <recommendedName>
        <fullName evidence="2">histidine kinase</fullName>
        <ecNumber evidence="2">2.7.13.3</ecNumber>
    </recommendedName>
</protein>
<reference evidence="5 6" key="1">
    <citation type="submission" date="2016-07" db="EMBL/GenBank/DDBJ databases">
        <title>Complete genome sequence of Altererythrobacter namhicola JCM 16345T, containing esterase-encoding genes.</title>
        <authorList>
            <person name="Cheng H."/>
            <person name="Wu Y.-H."/>
            <person name="Jian S.-L."/>
            <person name="Huo Y.-Y."/>
            <person name="Wang C.-S."/>
            <person name="Xu X.-W."/>
        </authorList>
    </citation>
    <scope>NUCLEOTIDE SEQUENCE [LARGE SCALE GENOMIC DNA]</scope>
    <source>
        <strain evidence="5 6">JCM 16345</strain>
    </source>
</reference>
<feature type="domain" description="Signal transduction histidine kinase dimerisation/phosphoacceptor" evidence="4">
    <location>
        <begin position="334"/>
        <end position="402"/>
    </location>
</feature>
<feature type="compositionally biased region" description="Low complexity" evidence="3">
    <location>
        <begin position="161"/>
        <end position="182"/>
    </location>
</feature>
<dbReference type="SUPFAM" id="SSF47384">
    <property type="entry name" value="Homodimeric domain of signal transducing histidine kinase"/>
    <property type="match status" value="1"/>
</dbReference>
<dbReference type="GO" id="GO:0000155">
    <property type="term" value="F:phosphorelay sensor kinase activity"/>
    <property type="evidence" value="ECO:0007669"/>
    <property type="project" value="InterPro"/>
</dbReference>
<dbReference type="SMART" id="SM00388">
    <property type="entry name" value="HisKA"/>
    <property type="match status" value="1"/>
</dbReference>
<organism evidence="5 6">
    <name type="scientific">Paraurantiacibacter namhicola</name>
    <dbReference type="NCBI Taxonomy" id="645517"/>
    <lineage>
        <taxon>Bacteria</taxon>
        <taxon>Pseudomonadati</taxon>
        <taxon>Pseudomonadota</taxon>
        <taxon>Alphaproteobacteria</taxon>
        <taxon>Sphingomonadales</taxon>
        <taxon>Erythrobacteraceae</taxon>
        <taxon>Paraurantiacibacter</taxon>
    </lineage>
</organism>
<dbReference type="Pfam" id="PF00512">
    <property type="entry name" value="HisKA"/>
    <property type="match status" value="1"/>
</dbReference>
<name>A0A1C7DA14_9SPHN</name>
<dbReference type="EMBL" id="CP016545">
    <property type="protein sequence ID" value="ANU08304.1"/>
    <property type="molecule type" value="Genomic_DNA"/>
</dbReference>
<dbReference type="PATRIC" id="fig|645517.4.peg.2000"/>
<feature type="region of interest" description="Disordered" evidence="3">
    <location>
        <begin position="148"/>
        <end position="188"/>
    </location>
</feature>
<evidence type="ECO:0000259" key="4">
    <source>
        <dbReference type="SMART" id="SM00388"/>
    </source>
</evidence>
<keyword evidence="5" id="KW-0418">Kinase</keyword>
<proteinExistence type="predicted"/>
<dbReference type="EC" id="2.7.13.3" evidence="2"/>
<dbReference type="CDD" id="cd00082">
    <property type="entry name" value="HisKA"/>
    <property type="match status" value="1"/>
</dbReference>
<feature type="compositionally biased region" description="Basic and acidic residues" evidence="3">
    <location>
        <begin position="148"/>
        <end position="160"/>
    </location>
</feature>
<sequence>MLFDDRLATVLRQRAASEQGVRTQYRQLLDLLGTRGAIASQEMAEAAVERLTELEDRIPATERSKILREPGQRLRNPALVEWLAGGDPQAAAAAVATARLGEAEWLDLIPRLPVNARGFLRHRRDLSPRVRDLLKRLGVQDLVLRDEVSPEVSTEAREVTETPAPVTAATPTPDATEPAEPATARERTDGVGALLQRIESFRERQALRRDQKRLPLDDTQEGEAHAEHLDLELDAAGTVAWAHGEFADLLPNLLAGEAGSASLLQFPATALRAMGLRQPLSGVPVQLVGLEGLEGDWRFDAAPFFREADGAFMGYRGRLRRPQPASAARPAPDPAGERMRQVLHELRTPVNAIQGFAEIIQQQIFGPAPNSYRALAAAIGVDAARLLAGFDEVDRLAKLETGAVDMEEGEADIRQVVADTLQRLGGVLRPRSAEMTLKASGGPFTAGLDGDEAQVLAWRLLATLAGGMAPGERLDLTLSGDGETIALECDLPAAMSDDDDPFAASVAPQARAVTAGMFGSGFTLRLVRAETMAAGGDLSLVDDRLRLSLPALTQSPARHSESG</sequence>
<evidence type="ECO:0000313" key="5">
    <source>
        <dbReference type="EMBL" id="ANU08304.1"/>
    </source>
</evidence>
<keyword evidence="5" id="KW-0808">Transferase</keyword>
<accession>A0A1C7DA14</accession>
<gene>
    <name evidence="5" type="primary">divJ</name>
    <name evidence="5" type="ORF">A6F65_02015</name>
</gene>
<dbReference type="Gene3D" id="1.10.287.130">
    <property type="match status" value="1"/>
</dbReference>
<comment type="catalytic activity">
    <reaction evidence="1">
        <text>ATP + protein L-histidine = ADP + protein N-phospho-L-histidine.</text>
        <dbReference type="EC" id="2.7.13.3"/>
    </reaction>
</comment>
<evidence type="ECO:0000313" key="6">
    <source>
        <dbReference type="Proteomes" id="UP000092698"/>
    </source>
</evidence>
<keyword evidence="6" id="KW-1185">Reference proteome</keyword>
<dbReference type="Proteomes" id="UP000092698">
    <property type="component" value="Chromosome"/>
</dbReference>